<dbReference type="InterPro" id="IPR046182">
    <property type="entry name" value="DUF6210"/>
</dbReference>
<evidence type="ECO:0000313" key="2">
    <source>
        <dbReference type="Proteomes" id="UP000015442"/>
    </source>
</evidence>
<sequence>MNRPIIRLWGMENIGLIIEYQTGIIYSNQTGGYACLQPEVEGFLVPLEDLENKIQQSLQEYFTGPKWRSWCHDEETADFIDSLLKPFYYLKVNRSKLLQSHEAWIYMELLLQKGDLEYQIYSGFLEKSGILTWGNSD</sequence>
<keyword evidence="1" id="KW-0449">Lipoprotein</keyword>
<proteinExistence type="predicted"/>
<accession>T0GVF1</accession>
<organism evidence="1 2">
    <name type="scientific">Leptospira noguchii serovar Panama str. CZ214</name>
    <dbReference type="NCBI Taxonomy" id="1001595"/>
    <lineage>
        <taxon>Bacteria</taxon>
        <taxon>Pseudomonadati</taxon>
        <taxon>Spirochaetota</taxon>
        <taxon>Spirochaetia</taxon>
        <taxon>Leptospirales</taxon>
        <taxon>Leptospiraceae</taxon>
        <taxon>Leptospira</taxon>
    </lineage>
</organism>
<name>T0GVF1_9LEPT</name>
<reference evidence="1 2" key="1">
    <citation type="submission" date="2013-05" db="EMBL/GenBank/DDBJ databases">
        <authorList>
            <person name="Harkins D.M."/>
            <person name="Durkin A.S."/>
            <person name="Brinkac L.M."/>
            <person name="Haft D.H."/>
            <person name="Selengut J.D."/>
            <person name="Sanka R."/>
            <person name="DePew J."/>
            <person name="Purushe J."/>
            <person name="Hartskeerl R.A."/>
            <person name="Ahmed A."/>
            <person name="van der Linden H."/>
            <person name="Goris M.G.A."/>
            <person name="Vinetz J.M."/>
            <person name="Sutton G.G."/>
            <person name="Nierman W.C."/>
            <person name="Fouts D.E."/>
        </authorList>
    </citation>
    <scope>NUCLEOTIDE SEQUENCE [LARGE SCALE GENOMIC DNA]</scope>
    <source>
        <strain evidence="1 2">CZ214</strain>
    </source>
</reference>
<dbReference type="AlphaFoldDB" id="T0GVF1"/>
<dbReference type="GeneID" id="23200914"/>
<dbReference type="Proteomes" id="UP000015442">
    <property type="component" value="Unassembled WGS sequence"/>
</dbReference>
<gene>
    <name evidence="1" type="ORF">LEP1GSC059_3311</name>
</gene>
<dbReference type="PROSITE" id="PS51257">
    <property type="entry name" value="PROKAR_LIPOPROTEIN"/>
    <property type="match status" value="1"/>
</dbReference>
<dbReference type="EMBL" id="AKWY02000012">
    <property type="protein sequence ID" value="EQA72902.1"/>
    <property type="molecule type" value="Genomic_DNA"/>
</dbReference>
<dbReference type="Pfam" id="PF19715">
    <property type="entry name" value="DUF6210"/>
    <property type="match status" value="1"/>
</dbReference>
<evidence type="ECO:0000313" key="1">
    <source>
        <dbReference type="EMBL" id="EQA72902.1"/>
    </source>
</evidence>
<protein>
    <submittedName>
        <fullName evidence="1">Putative lipoprotein</fullName>
    </submittedName>
</protein>
<dbReference type="RefSeq" id="WP_017214207.1">
    <property type="nucleotide sequence ID" value="NZ_AKWY02000012.1"/>
</dbReference>
<comment type="caution">
    <text evidence="1">The sequence shown here is derived from an EMBL/GenBank/DDBJ whole genome shotgun (WGS) entry which is preliminary data.</text>
</comment>